<dbReference type="PANTHER" id="PTHR10073:SF52">
    <property type="entry name" value="MISMATCH REPAIR ENDONUCLEASE PMS2"/>
    <property type="match status" value="1"/>
</dbReference>
<dbReference type="Gene3D" id="3.30.565.10">
    <property type="entry name" value="Histidine kinase-like ATPase, C-terminal domain"/>
    <property type="match status" value="1"/>
</dbReference>
<proteinExistence type="inferred from homology"/>
<reference evidence="7 10" key="2">
    <citation type="submission" date="2018-05" db="EMBL/GenBank/DDBJ databases">
        <title>Genome assembly of Plasmodium falciparum NF54 DiCre.</title>
        <authorList>
            <person name="Baumgarten S."/>
            <person name="Treeck M."/>
            <person name="Scherf A."/>
        </authorList>
    </citation>
    <scope>NUCLEOTIDE SEQUENCE [LARGE SCALE GENOMIC DNA]</scope>
    <source>
        <strain evidence="7">NF54</strain>
    </source>
</reference>
<comment type="caution">
    <text evidence="8">The sequence shown here is derived from an EMBL/GenBank/DDBJ whole genome shotgun (WGS) entry which is preliminary data.</text>
</comment>
<dbReference type="InterPro" id="IPR042120">
    <property type="entry name" value="MutL_C_dimsub"/>
</dbReference>
<dbReference type="EMBL" id="NYMT01000019">
    <property type="protein sequence ID" value="PKC42214.1"/>
    <property type="molecule type" value="Genomic_DNA"/>
</dbReference>
<keyword evidence="2" id="KW-0227">DNA damage</keyword>
<dbReference type="Pfam" id="PF01119">
    <property type="entry name" value="DNA_mis_repair"/>
    <property type="match status" value="1"/>
</dbReference>
<sequence>MKIKNIGEESIHNICSSQVIFTLSSVVKELVENSIDADASEIKIKLVESGIKLIEVNDNGVGIKKINFENICARHATSKIKDFNDIHSSLNTLGFRGEALNSLCMLSNVNITTKNEENDHAYLLKFDKLGRLYHEEPIARLRGTTVSCENIFHNIPIRKKDFIKNIKTQVSDLLLLMQQYAIIYHNIKFVIYNIVTSKGCTKNMNLLITNGTDSIKKNFYSIYGKRNIGNLIEFNIDGNEWNIRGYISDSNSGRRDKDLQFYYINSRPIHILKNVNKLINTIYREFNSRLYPIIICNILSDTKNIDINVTPDKREVFFTFEQEMCEHMKTALVKLFTPKTSNLIDTQIDDYFLKANNILPNQIKSNIKLETHEHDDNHHHHKSTSPSQKHKGNEKPNDNIIKMEPNYNNEVTHHAYVKKELIHKDDQIYVKQEEMKDQNNSYHIEKDNDIDAEHCNRHEFGEEKENIFTYHDDRQLFKIKEEKIYNYPNKYIENDELYRDNTSSLSYTLSQKDYIPTENKMNNNIQIKNDELNSSSLFQNDDYNFSNIYRANHSFTSTQESMHCDLFVSGNKKQYENSEKEKNEKNVENKKNTEYTFFRNNEEQKSGYIKKGGEEFNTYNDEEIYSSGPLSIDNVMMENNKEHFSDMNNNVYEYKLNNDDTKNNIYEYKLNSDDTKNNIYEYKLNNDDTKNNIYEYKLNNDDTKNNIYEYKLNNDDSNNTIYEYKLNNDDSNNTIYEYKLNNDDSNNTIYEYKLNNDDSNNTIYEYKLNNDDSNNTIYEYKLNNDDSNNTIYEYKLNNDDSNNTIYEYKLNNDDSNNTIYEYKLNNDDSNNTIYEYKLNSDDSNNTPYLNGQEKNEETEEGNDLKDCTNYSFEDLKENIKSNCIKKIPIDINMYINREELKSGFDYDQIHVINLTNSEKIKNIIFQKMKEETPINNYLCLTDDQEEKEYKNLFDGNLSLKESNNNNTNNVNNNEDINFSNIDETQKDLYFQSSLFNKLKICGQFNKGFVISKIDLLYFEKKKKKYGNEGHESECYKTHDNNSNNINCEDYDNFSNDNKHKSNYALFIIDQHAADEKSNFEKYNKIFTMKSQKLISKIHVQVSPAQVHIIQKYMSIFLQNGFEVQILEEPIHKRRKTNNNNINEPIDDEEEMLMELNVYLLSLPVFNGKILEVVDFMSLLHHLTEHPVASYNESEVSVKTTIDLNNKTDTWFNYNFPRPQKVWRILASKACRNAIMVGKALNIYEMIKIKKKLSFLKNPWNCPHGRPTIKYLINNVDIKNCFKNYYLKLYDEITNLILSQNYDAYKYLFHNHVFFLIISTKPFLGPVLKFQ</sequence>
<evidence type="ECO:0000259" key="5">
    <source>
        <dbReference type="SMART" id="SM00853"/>
    </source>
</evidence>
<dbReference type="EMBL" id="QFXU01000023">
    <property type="protein sequence ID" value="KAF4326810.1"/>
    <property type="molecule type" value="Genomic_DNA"/>
</dbReference>
<dbReference type="InterPro" id="IPR013507">
    <property type="entry name" value="DNA_mismatch_S5_2-like"/>
</dbReference>
<evidence type="ECO:0000256" key="2">
    <source>
        <dbReference type="ARBA" id="ARBA00022763"/>
    </source>
</evidence>
<evidence type="ECO:0000256" key="1">
    <source>
        <dbReference type="ARBA" id="ARBA00006082"/>
    </source>
</evidence>
<dbReference type="FunFam" id="3.30.1540.20:FF:000015">
    <property type="entry name" value="DNA mismatch repair protein PMS1"/>
    <property type="match status" value="1"/>
</dbReference>
<dbReference type="SMART" id="SM00853">
    <property type="entry name" value="MutL_C"/>
    <property type="match status" value="1"/>
</dbReference>
<dbReference type="CDD" id="cd16926">
    <property type="entry name" value="HATPase_MutL-MLH-PMS-like"/>
    <property type="match status" value="1"/>
</dbReference>
<dbReference type="Proteomes" id="UP000232684">
    <property type="component" value="Unassembled WGS sequence"/>
</dbReference>
<feature type="domain" description="DNA mismatch repair protein S5" evidence="6">
    <location>
        <begin position="219"/>
        <end position="337"/>
    </location>
</feature>
<dbReference type="NCBIfam" id="TIGR00585">
    <property type="entry name" value="mutl"/>
    <property type="match status" value="1"/>
</dbReference>
<reference evidence="8 9" key="1">
    <citation type="submission" date="2017-11" db="EMBL/GenBank/DDBJ databases">
        <title>Plasmodium falciparum NF54 genome assembly.</title>
        <authorList>
            <person name="Bryant J.M."/>
            <person name="Baumgarten S."/>
            <person name="Scheidig-Benatar C."/>
            <person name="Scherf A."/>
        </authorList>
    </citation>
    <scope>NUCLEOTIDE SEQUENCE [LARGE SCALE GENOMIC DNA]</scope>
    <source>
        <strain evidence="8">NF54</strain>
    </source>
</reference>
<dbReference type="GO" id="GO:0140664">
    <property type="term" value="F:ATP-dependent DNA damage sensor activity"/>
    <property type="evidence" value="ECO:0007669"/>
    <property type="project" value="InterPro"/>
</dbReference>
<dbReference type="InterPro" id="IPR014790">
    <property type="entry name" value="MutL_C"/>
</dbReference>
<dbReference type="SMART" id="SM01340">
    <property type="entry name" value="DNA_mis_repair"/>
    <property type="match status" value="1"/>
</dbReference>
<dbReference type="InterPro" id="IPR038973">
    <property type="entry name" value="MutL/Mlh/Pms-like"/>
</dbReference>
<dbReference type="GO" id="GO:0032389">
    <property type="term" value="C:MutLalpha complex"/>
    <property type="evidence" value="ECO:0007669"/>
    <property type="project" value="TreeGrafter"/>
</dbReference>
<keyword evidence="3" id="KW-0234">DNA repair</keyword>
<protein>
    <submittedName>
        <fullName evidence="8">DNA mismatch repair protein PMS1</fullName>
    </submittedName>
</protein>
<dbReference type="Gene3D" id="3.30.1540.20">
    <property type="entry name" value="MutL, C-terminal domain, dimerisation subdomain"/>
    <property type="match status" value="2"/>
</dbReference>
<feature type="domain" description="MutL C-terminal dimerisation" evidence="5">
    <location>
        <begin position="1000"/>
        <end position="1240"/>
    </location>
</feature>
<dbReference type="Gene3D" id="3.30.230.10">
    <property type="match status" value="1"/>
</dbReference>
<evidence type="ECO:0000259" key="6">
    <source>
        <dbReference type="SMART" id="SM01340"/>
    </source>
</evidence>
<dbReference type="SUPFAM" id="SSF118116">
    <property type="entry name" value="DNA mismatch repair protein MutL"/>
    <property type="match status" value="2"/>
</dbReference>
<evidence type="ECO:0000313" key="8">
    <source>
        <dbReference type="EMBL" id="PKC42214.1"/>
    </source>
</evidence>
<name>A0A2I0BP75_PLAFO</name>
<dbReference type="InterPro" id="IPR014721">
    <property type="entry name" value="Ribsml_uS5_D2-typ_fold_subgr"/>
</dbReference>
<dbReference type="InterPro" id="IPR014762">
    <property type="entry name" value="DNA_mismatch_repair_CS"/>
</dbReference>
<organism evidence="8 9">
    <name type="scientific">Plasmodium falciparum (isolate NF54)</name>
    <dbReference type="NCBI Taxonomy" id="5843"/>
    <lineage>
        <taxon>Eukaryota</taxon>
        <taxon>Sar</taxon>
        <taxon>Alveolata</taxon>
        <taxon>Apicomplexa</taxon>
        <taxon>Aconoidasida</taxon>
        <taxon>Haemosporida</taxon>
        <taxon>Plasmodiidae</taxon>
        <taxon>Plasmodium</taxon>
        <taxon>Plasmodium (Laverania)</taxon>
    </lineage>
</organism>
<dbReference type="PROSITE" id="PS00058">
    <property type="entry name" value="DNA_MISMATCH_REPAIR_1"/>
    <property type="match status" value="1"/>
</dbReference>
<dbReference type="CDD" id="cd03484">
    <property type="entry name" value="MutL_Trans_hPMS_2_like"/>
    <property type="match status" value="1"/>
</dbReference>
<dbReference type="PANTHER" id="PTHR10073">
    <property type="entry name" value="DNA MISMATCH REPAIR PROTEIN MLH, PMS, MUTL"/>
    <property type="match status" value="1"/>
</dbReference>
<dbReference type="Pfam" id="PF08676">
    <property type="entry name" value="MutL_C"/>
    <property type="match status" value="1"/>
</dbReference>
<feature type="compositionally biased region" description="Basic residues" evidence="4">
    <location>
        <begin position="379"/>
        <end position="390"/>
    </location>
</feature>
<comment type="similarity">
    <text evidence="1">Belongs to the DNA mismatch repair MutL/HexB family.</text>
</comment>
<dbReference type="SUPFAM" id="SSF55874">
    <property type="entry name" value="ATPase domain of HSP90 chaperone/DNA topoisomerase II/histidine kinase"/>
    <property type="match status" value="1"/>
</dbReference>
<dbReference type="InterPro" id="IPR037198">
    <property type="entry name" value="MutL_C_sf"/>
</dbReference>
<dbReference type="FunFam" id="3.30.565.10:FF:000003">
    <property type="entry name" value="DNA mismatch repair endonuclease MutL"/>
    <property type="match status" value="1"/>
</dbReference>
<dbReference type="GO" id="GO:0030983">
    <property type="term" value="F:mismatched DNA binding"/>
    <property type="evidence" value="ECO:0007669"/>
    <property type="project" value="InterPro"/>
</dbReference>
<dbReference type="GO" id="GO:0006298">
    <property type="term" value="P:mismatch repair"/>
    <property type="evidence" value="ECO:0007669"/>
    <property type="project" value="InterPro"/>
</dbReference>
<evidence type="ECO:0000313" key="7">
    <source>
        <dbReference type="EMBL" id="KAF4326810.1"/>
    </source>
</evidence>
<feature type="region of interest" description="Disordered" evidence="4">
    <location>
        <begin position="373"/>
        <end position="401"/>
    </location>
</feature>
<evidence type="ECO:0000256" key="3">
    <source>
        <dbReference type="ARBA" id="ARBA00023204"/>
    </source>
</evidence>
<feature type="region of interest" description="Disordered" evidence="4">
    <location>
        <begin position="838"/>
        <end position="863"/>
    </location>
</feature>
<dbReference type="GO" id="GO:0005524">
    <property type="term" value="F:ATP binding"/>
    <property type="evidence" value="ECO:0007669"/>
    <property type="project" value="InterPro"/>
</dbReference>
<dbReference type="InterPro" id="IPR036890">
    <property type="entry name" value="HATPase_C_sf"/>
</dbReference>
<accession>A0A2I0BP75</accession>
<gene>
    <name evidence="8" type="ORF">CK202_5440</name>
    <name evidence="7" type="ORF">CYL21_5112</name>
</gene>
<dbReference type="Proteomes" id="UP000754359">
    <property type="component" value="Unassembled WGS sequence"/>
</dbReference>
<dbReference type="Pfam" id="PF13589">
    <property type="entry name" value="HATPase_c_3"/>
    <property type="match status" value="1"/>
</dbReference>
<evidence type="ECO:0000313" key="10">
    <source>
        <dbReference type="Proteomes" id="UP000754359"/>
    </source>
</evidence>
<dbReference type="InterPro" id="IPR020568">
    <property type="entry name" value="Ribosomal_Su5_D2-typ_SF"/>
</dbReference>
<dbReference type="VEuPathDB" id="PlasmoDB:PfNF54_070030200"/>
<evidence type="ECO:0000256" key="4">
    <source>
        <dbReference type="SAM" id="MobiDB-lite"/>
    </source>
</evidence>
<dbReference type="InterPro" id="IPR002099">
    <property type="entry name" value="MutL/Mlh/PMS"/>
</dbReference>
<dbReference type="SUPFAM" id="SSF54211">
    <property type="entry name" value="Ribosomal protein S5 domain 2-like"/>
    <property type="match status" value="1"/>
</dbReference>
<dbReference type="SMR" id="A0A2I0BP75"/>
<dbReference type="GO" id="GO:0016887">
    <property type="term" value="F:ATP hydrolysis activity"/>
    <property type="evidence" value="ECO:0007669"/>
    <property type="project" value="InterPro"/>
</dbReference>
<evidence type="ECO:0000313" key="9">
    <source>
        <dbReference type="Proteomes" id="UP000232684"/>
    </source>
</evidence>